<reference evidence="4 5" key="1">
    <citation type="submission" date="2022-12" db="EMBL/GenBank/DDBJ databases">
        <title>Chromosome-level genome of Tegillarca granosa.</title>
        <authorList>
            <person name="Kim J."/>
        </authorList>
    </citation>
    <scope>NUCLEOTIDE SEQUENCE [LARGE SCALE GENOMIC DNA]</scope>
    <source>
        <strain evidence="4">Teg-2019</strain>
        <tissue evidence="4">Adductor muscle</tissue>
    </source>
</reference>
<gene>
    <name evidence="4" type="ORF">KUTeg_013772</name>
</gene>
<keyword evidence="2" id="KW-0732">Signal</keyword>
<name>A0ABQ9EUM8_TEGGR</name>
<dbReference type="Gene3D" id="2.40.128.20">
    <property type="match status" value="3"/>
</dbReference>
<dbReference type="InterPro" id="IPR000566">
    <property type="entry name" value="Lipocln_cytosolic_FA-bd_dom"/>
</dbReference>
<evidence type="ECO:0000256" key="1">
    <source>
        <dbReference type="ARBA" id="ARBA00023121"/>
    </source>
</evidence>
<dbReference type="PANTHER" id="PTHR11873">
    <property type="entry name" value="RETINOL-BINDING PROTEIN 4"/>
    <property type="match status" value="1"/>
</dbReference>
<dbReference type="InterPro" id="IPR003057">
    <property type="entry name" value="Invtbrt_color"/>
</dbReference>
<evidence type="ECO:0000256" key="2">
    <source>
        <dbReference type="SAM" id="SignalP"/>
    </source>
</evidence>
<keyword evidence="5" id="KW-1185">Reference proteome</keyword>
<organism evidence="4 5">
    <name type="scientific">Tegillarca granosa</name>
    <name type="common">Malaysian cockle</name>
    <name type="synonym">Anadara granosa</name>
    <dbReference type="NCBI Taxonomy" id="220873"/>
    <lineage>
        <taxon>Eukaryota</taxon>
        <taxon>Metazoa</taxon>
        <taxon>Spiralia</taxon>
        <taxon>Lophotrochozoa</taxon>
        <taxon>Mollusca</taxon>
        <taxon>Bivalvia</taxon>
        <taxon>Autobranchia</taxon>
        <taxon>Pteriomorphia</taxon>
        <taxon>Arcoida</taxon>
        <taxon>Arcoidea</taxon>
        <taxon>Arcidae</taxon>
        <taxon>Tegillarca</taxon>
    </lineage>
</organism>
<dbReference type="InterPro" id="IPR002449">
    <property type="entry name" value="Retinol-bd/Purpurin"/>
</dbReference>
<dbReference type="InterPro" id="IPR012674">
    <property type="entry name" value="Calycin"/>
</dbReference>
<proteinExistence type="predicted"/>
<evidence type="ECO:0000313" key="5">
    <source>
        <dbReference type="Proteomes" id="UP001217089"/>
    </source>
</evidence>
<dbReference type="Pfam" id="PF00061">
    <property type="entry name" value="Lipocalin"/>
    <property type="match status" value="1"/>
</dbReference>
<feature type="chain" id="PRO_5047129299" description="Lipocalin/cytosolic fatty-acid binding domain-containing protein" evidence="2">
    <location>
        <begin position="23"/>
        <end position="402"/>
    </location>
</feature>
<keyword evidence="1" id="KW-0446">Lipid-binding</keyword>
<dbReference type="InterPro" id="IPR022272">
    <property type="entry name" value="Lipocalin_CS"/>
</dbReference>
<dbReference type="EMBL" id="JARBDR010000657">
    <property type="protein sequence ID" value="KAJ8308898.1"/>
    <property type="molecule type" value="Genomic_DNA"/>
</dbReference>
<comment type="caution">
    <text evidence="4">The sequence shown here is derived from an EMBL/GenBank/DDBJ whole genome shotgun (WGS) entry which is preliminary data.</text>
</comment>
<evidence type="ECO:0000313" key="4">
    <source>
        <dbReference type="EMBL" id="KAJ8308898.1"/>
    </source>
</evidence>
<accession>A0ABQ9EUM8</accession>
<dbReference type="SUPFAM" id="SSF50814">
    <property type="entry name" value="Lipocalins"/>
    <property type="match status" value="2"/>
</dbReference>
<dbReference type="PANTHER" id="PTHR11873:SF0">
    <property type="entry name" value="LIPOCALIN-RELATED PROTEIN"/>
    <property type="match status" value="1"/>
</dbReference>
<protein>
    <recommendedName>
        <fullName evidence="3">Lipocalin/cytosolic fatty-acid binding domain-containing protein</fullName>
    </recommendedName>
</protein>
<dbReference type="Proteomes" id="UP001217089">
    <property type="component" value="Unassembled WGS sequence"/>
</dbReference>
<evidence type="ECO:0000259" key="3">
    <source>
        <dbReference type="Pfam" id="PF00061"/>
    </source>
</evidence>
<sequence length="402" mass="46539">MDYKHTVLCTLLLALWTVPSSALNCKFANFNVKPNFNLEKYLGKWYEMKWLAQNYIPEDQLFQDYAHNYVMESNGTITAYIKGRDPTTPDKCFRYSAWITQTNTPGKLRYRRWASSDRSAQITSDYWVLMTDYINYAFVYGCRVPFENGTCNEPDSWIWSRTQSLPESTMNLITKKMEEVCVDPTKYLATRQNNGFKRESSTNLIEKSSLVYFKKLHESDRTTRKCPECRYKLTEVVKSFDVQKYTGNWYQLRIYKPNAKIGFTPKNTIHSLTVRDNTGLDFTITNRDNNEGLKLDYWVMGTDYVSYSVVYSCLVPGANSTCSQAEVIVFGRKKSLSASDWEMVKKKVINVCLDPMDYIDINDSRDCSTSGSRQIGHQNEVTCLIAFLFIIIWKISSDISSA</sequence>
<dbReference type="PRINTS" id="PR01273">
    <property type="entry name" value="INVTBRTCOLOR"/>
</dbReference>
<dbReference type="PROSITE" id="PS00213">
    <property type="entry name" value="LIPOCALIN"/>
    <property type="match status" value="1"/>
</dbReference>
<feature type="domain" description="Lipocalin/cytosolic fatty-acid binding" evidence="3">
    <location>
        <begin position="43"/>
        <end position="188"/>
    </location>
</feature>
<feature type="signal peptide" evidence="2">
    <location>
        <begin position="1"/>
        <end position="22"/>
    </location>
</feature>